<dbReference type="EMBL" id="CAMXCT020001009">
    <property type="protein sequence ID" value="CAL1139063.1"/>
    <property type="molecule type" value="Genomic_DNA"/>
</dbReference>
<dbReference type="CDD" id="cd06453">
    <property type="entry name" value="SufS_like"/>
    <property type="match status" value="1"/>
</dbReference>
<dbReference type="Gene3D" id="3.30.160.20">
    <property type="match status" value="1"/>
</dbReference>
<reference evidence="11" key="1">
    <citation type="submission" date="2022-10" db="EMBL/GenBank/DDBJ databases">
        <authorList>
            <person name="Chen Y."/>
            <person name="Dougan E. K."/>
            <person name="Chan C."/>
            <person name="Rhodes N."/>
            <person name="Thang M."/>
        </authorList>
    </citation>
    <scope>NUCLEOTIDE SEQUENCE</scope>
</reference>
<dbReference type="GO" id="GO:0030170">
    <property type="term" value="F:pyridoxal phosphate binding"/>
    <property type="evidence" value="ECO:0007669"/>
    <property type="project" value="InterPro"/>
</dbReference>
<dbReference type="Proteomes" id="UP001152797">
    <property type="component" value="Unassembled WGS sequence"/>
</dbReference>
<feature type="domain" description="Prokaryotic-type class I peptide chain release factors" evidence="10">
    <location>
        <begin position="142"/>
        <end position="158"/>
    </location>
</feature>
<keyword evidence="5" id="KW-0808">Transferase</keyword>
<evidence type="ECO:0000256" key="5">
    <source>
        <dbReference type="ARBA" id="ARBA00022679"/>
    </source>
</evidence>
<dbReference type="PROSITE" id="PS00595">
    <property type="entry name" value="AA_TRANSFER_CLASS_5"/>
    <property type="match status" value="1"/>
</dbReference>
<dbReference type="Pfam" id="PF03462">
    <property type="entry name" value="PCRF"/>
    <property type="match status" value="1"/>
</dbReference>
<dbReference type="Pfam" id="PF00266">
    <property type="entry name" value="Aminotran_5"/>
    <property type="match status" value="1"/>
</dbReference>
<dbReference type="SMART" id="SM00937">
    <property type="entry name" value="PCRF"/>
    <property type="match status" value="1"/>
</dbReference>
<dbReference type="InterPro" id="IPR015421">
    <property type="entry name" value="PyrdxlP-dep_Trfase_major"/>
</dbReference>
<comment type="cofactor">
    <cofactor evidence="1 8">
        <name>pyridoxal 5'-phosphate</name>
        <dbReference type="ChEBI" id="CHEBI:597326"/>
    </cofactor>
</comment>
<dbReference type="EMBL" id="CAMXCT010001009">
    <property type="protein sequence ID" value="CAI3985688.1"/>
    <property type="molecule type" value="Genomic_DNA"/>
</dbReference>
<evidence type="ECO:0000256" key="7">
    <source>
        <dbReference type="ARBA" id="ARBA00050776"/>
    </source>
</evidence>
<keyword evidence="13" id="KW-1185">Reference proteome</keyword>
<evidence type="ECO:0000313" key="13">
    <source>
        <dbReference type="Proteomes" id="UP001152797"/>
    </source>
</evidence>
<evidence type="ECO:0000256" key="2">
    <source>
        <dbReference type="ARBA" id="ARBA00010447"/>
    </source>
</evidence>
<dbReference type="InterPro" id="IPR000352">
    <property type="entry name" value="Pep_chain_release_fac_I"/>
</dbReference>
<evidence type="ECO:0000256" key="4">
    <source>
        <dbReference type="ARBA" id="ARBA00012239"/>
    </source>
</evidence>
<dbReference type="EC" id="2.8.1.7" evidence="4"/>
<comment type="similarity">
    <text evidence="2">Belongs to the class-V pyridoxal-phosphate-dependent aminotransferase family. Csd subfamily.</text>
</comment>
<sequence length="801" mass="87147">MWRQAASTLLEAVQDDASLAGDAFLELYSGEGGTDAMDWCAMLGDMYESWADNEGMQSVRVQEVLGEAGFRSLTIQLSNLSGRHICGLLAESGVHRLIRTSPFDRKARRHTSFAVAAVLRAEDDAENEVHMPRSALKVETMRASGAGGQSVNMSETAVRITHLPTGISVKCQRAPSQIENSKTALKWLRAKVQAHQDAQRRQERAKHQRVEASSASDRRIRTYTLHPQELVKDHRFSLQTRDAGAVLSGDALQPFLDCGVLWAVAQEWRAEQEKGAAKSFAETARLALRRIRRESSLGGAFLKVPHVPWRSAALAAAVPGLRLCRLCRPGRSHVRGHVRGHVARRGAVVEAPEAAAPAKAAKAESAGDLAAEIRGDFPALRTDAYMGVPLIYLDSGATSQKPSCVLQALTEYYEHSANVHRGAYALAERATEAFEHARSSVAELIGAKSPEEIIFTSGATDAINLVAESWGSVNLKPDDEVLITVMEHHSNIVPWQLATQRTGAKLKWAGITDEGKLDVEEFKRLLSPKTKMVAFVHISNTLGCINPVKEMADAAHAVGAKVLLDACQSVPHLKIDVAELGVDFLVASSHKMYGPTGVGFLWGKSEILEGMPPWKGGGEMIKEVHMDESYYADVPARFEAGTPPIAQAVGLGVACDYLLRIGMDRVEAYEQELSKYLWESLSRVNGLKLYGPPPSMGPRAALVAFNDVEPDIYPQDVAGVLDADGVAIRAGHHCAQPLHREMGATYGSARVSCAFYNTKEEIDKFVEILDEALETVRSGDACVFDPDDPDSCNCSSSRMRS</sequence>
<accession>A0A9P1C7R4</accession>
<dbReference type="InterPro" id="IPR015422">
    <property type="entry name" value="PyrdxlP-dep_Trfase_small"/>
</dbReference>
<dbReference type="OrthoDB" id="420046at2759"/>
<proteinExistence type="inferred from homology"/>
<feature type="region of interest" description="Disordered" evidence="9">
    <location>
        <begin position="196"/>
        <end position="216"/>
    </location>
</feature>
<dbReference type="GO" id="GO:0005737">
    <property type="term" value="C:cytoplasm"/>
    <property type="evidence" value="ECO:0007669"/>
    <property type="project" value="UniProtKB-ARBA"/>
</dbReference>
<dbReference type="Pfam" id="PF00472">
    <property type="entry name" value="RF-1"/>
    <property type="match status" value="1"/>
</dbReference>
<evidence type="ECO:0000256" key="8">
    <source>
        <dbReference type="RuleBase" id="RU004504"/>
    </source>
</evidence>
<evidence type="ECO:0000259" key="10">
    <source>
        <dbReference type="PROSITE" id="PS00745"/>
    </source>
</evidence>
<dbReference type="GO" id="GO:0031071">
    <property type="term" value="F:cysteine desulfurase activity"/>
    <property type="evidence" value="ECO:0007669"/>
    <property type="project" value="UniProtKB-EC"/>
</dbReference>
<dbReference type="PANTHER" id="PTHR43586:SF8">
    <property type="entry name" value="CYSTEINE DESULFURASE 1, CHLOROPLASTIC"/>
    <property type="match status" value="1"/>
</dbReference>
<organism evidence="11">
    <name type="scientific">Cladocopium goreaui</name>
    <dbReference type="NCBI Taxonomy" id="2562237"/>
    <lineage>
        <taxon>Eukaryota</taxon>
        <taxon>Sar</taxon>
        <taxon>Alveolata</taxon>
        <taxon>Dinophyceae</taxon>
        <taxon>Suessiales</taxon>
        <taxon>Symbiodiniaceae</taxon>
        <taxon>Cladocopium</taxon>
    </lineage>
</organism>
<dbReference type="GO" id="GO:0003747">
    <property type="term" value="F:translation release factor activity"/>
    <property type="evidence" value="ECO:0007669"/>
    <property type="project" value="InterPro"/>
</dbReference>
<comment type="similarity">
    <text evidence="3">Belongs to the prokaryotic/mitochondrial release factor family.</text>
</comment>
<dbReference type="NCBIfam" id="TIGR01979">
    <property type="entry name" value="sufS"/>
    <property type="match status" value="1"/>
</dbReference>
<name>A0A9P1C7R4_9DINO</name>
<dbReference type="InterPro" id="IPR045853">
    <property type="entry name" value="Pep_chain_release_fac_I_sf"/>
</dbReference>
<dbReference type="Gene3D" id="3.90.1150.10">
    <property type="entry name" value="Aspartate Aminotransferase, domain 1"/>
    <property type="match status" value="1"/>
</dbReference>
<reference evidence="12 13" key="2">
    <citation type="submission" date="2024-05" db="EMBL/GenBank/DDBJ databases">
        <authorList>
            <person name="Chen Y."/>
            <person name="Shah S."/>
            <person name="Dougan E. K."/>
            <person name="Thang M."/>
            <person name="Chan C."/>
        </authorList>
    </citation>
    <scope>NUCLEOTIDE SEQUENCE [LARGE SCALE GENOMIC DNA]</scope>
</reference>
<dbReference type="EMBL" id="CAMXCT030001009">
    <property type="protein sequence ID" value="CAL4773000.1"/>
    <property type="molecule type" value="Genomic_DNA"/>
</dbReference>
<dbReference type="InterPro" id="IPR005139">
    <property type="entry name" value="PCRF"/>
</dbReference>
<dbReference type="AlphaFoldDB" id="A0A9P1C7R4"/>
<dbReference type="SUPFAM" id="SSF53383">
    <property type="entry name" value="PLP-dependent transferases"/>
    <property type="match status" value="1"/>
</dbReference>
<dbReference type="PANTHER" id="PTHR43586">
    <property type="entry name" value="CYSTEINE DESULFURASE"/>
    <property type="match status" value="1"/>
</dbReference>
<dbReference type="Gene3D" id="3.40.640.10">
    <property type="entry name" value="Type I PLP-dependent aspartate aminotransferase-like (Major domain)"/>
    <property type="match status" value="1"/>
</dbReference>
<dbReference type="InterPro" id="IPR020578">
    <property type="entry name" value="Aminotrans_V_PyrdxlP_BS"/>
</dbReference>
<protein>
    <recommendedName>
        <fullName evidence="4">cysteine desulfurase</fullName>
        <ecNumber evidence="4">2.8.1.7</ecNumber>
    </recommendedName>
</protein>
<evidence type="ECO:0000313" key="12">
    <source>
        <dbReference type="EMBL" id="CAL4773000.1"/>
    </source>
</evidence>
<evidence type="ECO:0000256" key="3">
    <source>
        <dbReference type="ARBA" id="ARBA00010835"/>
    </source>
</evidence>
<dbReference type="InterPro" id="IPR015424">
    <property type="entry name" value="PyrdxlP-dep_Trfase"/>
</dbReference>
<comment type="catalytic activity">
    <reaction evidence="7">
        <text>(sulfur carrier)-H + L-cysteine = (sulfur carrier)-SH + L-alanine</text>
        <dbReference type="Rhea" id="RHEA:43892"/>
        <dbReference type="Rhea" id="RHEA-COMP:14737"/>
        <dbReference type="Rhea" id="RHEA-COMP:14739"/>
        <dbReference type="ChEBI" id="CHEBI:29917"/>
        <dbReference type="ChEBI" id="CHEBI:35235"/>
        <dbReference type="ChEBI" id="CHEBI:57972"/>
        <dbReference type="ChEBI" id="CHEBI:64428"/>
        <dbReference type="EC" id="2.8.1.7"/>
    </reaction>
</comment>
<dbReference type="GO" id="GO:0006534">
    <property type="term" value="P:cysteine metabolic process"/>
    <property type="evidence" value="ECO:0007669"/>
    <property type="project" value="InterPro"/>
</dbReference>
<keyword evidence="6" id="KW-0663">Pyridoxal phosphate</keyword>
<evidence type="ECO:0000256" key="9">
    <source>
        <dbReference type="SAM" id="MobiDB-lite"/>
    </source>
</evidence>
<dbReference type="InterPro" id="IPR010970">
    <property type="entry name" value="Cys_dSase_SufS"/>
</dbReference>
<gene>
    <name evidence="11" type="ORF">C1SCF055_LOCUS13109</name>
</gene>
<evidence type="ECO:0000256" key="6">
    <source>
        <dbReference type="ARBA" id="ARBA00022898"/>
    </source>
</evidence>
<evidence type="ECO:0000313" key="11">
    <source>
        <dbReference type="EMBL" id="CAI3985688.1"/>
    </source>
</evidence>
<dbReference type="PROSITE" id="PS00745">
    <property type="entry name" value="RF_PROK_I"/>
    <property type="match status" value="1"/>
</dbReference>
<evidence type="ECO:0000256" key="1">
    <source>
        <dbReference type="ARBA" id="ARBA00001933"/>
    </source>
</evidence>
<dbReference type="SUPFAM" id="SSF75620">
    <property type="entry name" value="Release factor"/>
    <property type="match status" value="1"/>
</dbReference>
<dbReference type="Gene3D" id="3.30.70.1660">
    <property type="match status" value="1"/>
</dbReference>
<comment type="caution">
    <text evidence="11">The sequence shown here is derived from an EMBL/GenBank/DDBJ whole genome shotgun (WGS) entry which is preliminary data.</text>
</comment>
<dbReference type="InterPro" id="IPR000192">
    <property type="entry name" value="Aminotrans_V_dom"/>
</dbReference>